<dbReference type="Proteomes" id="UP000054995">
    <property type="component" value="Unassembled WGS sequence"/>
</dbReference>
<protein>
    <submittedName>
        <fullName evidence="1">Uncharacterized protein</fullName>
    </submittedName>
</protein>
<proteinExistence type="predicted"/>
<keyword evidence="2" id="KW-1185">Reference proteome</keyword>
<sequence length="78" mass="8865">MCSHNAQLLMDGQMMPRSNSIQILLEPIPLSHVVFIAVMKHGWSAREDKMLNQSKKSMTSCQPDNITMFNVDDYAEIP</sequence>
<accession>A0A0V1FLS9</accession>
<organism evidence="1 2">
    <name type="scientific">Trichinella pseudospiralis</name>
    <name type="common">Parasitic roundworm</name>
    <dbReference type="NCBI Taxonomy" id="6337"/>
    <lineage>
        <taxon>Eukaryota</taxon>
        <taxon>Metazoa</taxon>
        <taxon>Ecdysozoa</taxon>
        <taxon>Nematoda</taxon>
        <taxon>Enoplea</taxon>
        <taxon>Dorylaimia</taxon>
        <taxon>Trichinellida</taxon>
        <taxon>Trichinellidae</taxon>
        <taxon>Trichinella</taxon>
    </lineage>
</organism>
<evidence type="ECO:0000313" key="2">
    <source>
        <dbReference type="Proteomes" id="UP000054995"/>
    </source>
</evidence>
<dbReference type="EMBL" id="JYDT01000063">
    <property type="protein sequence ID" value="KRY87000.1"/>
    <property type="molecule type" value="Genomic_DNA"/>
</dbReference>
<name>A0A0V1FLS9_TRIPS</name>
<evidence type="ECO:0000313" key="1">
    <source>
        <dbReference type="EMBL" id="KRY87000.1"/>
    </source>
</evidence>
<gene>
    <name evidence="1" type="ORF">T4D_10281</name>
</gene>
<comment type="caution">
    <text evidence="1">The sequence shown here is derived from an EMBL/GenBank/DDBJ whole genome shotgun (WGS) entry which is preliminary data.</text>
</comment>
<reference evidence="1 2" key="1">
    <citation type="submission" date="2015-01" db="EMBL/GenBank/DDBJ databases">
        <title>Evolution of Trichinella species and genotypes.</title>
        <authorList>
            <person name="Korhonen P.K."/>
            <person name="Edoardo P."/>
            <person name="Giuseppe L.R."/>
            <person name="Gasser R.B."/>
        </authorList>
    </citation>
    <scope>NUCLEOTIDE SEQUENCE [LARGE SCALE GENOMIC DNA]</scope>
    <source>
        <strain evidence="1">ISS470</strain>
    </source>
</reference>
<dbReference type="AlphaFoldDB" id="A0A0V1FLS9"/>